<dbReference type="Proteomes" id="UP000054422">
    <property type="component" value="Unassembled WGS sequence"/>
</dbReference>
<gene>
    <name evidence="2" type="ORF">EP47_02230</name>
</gene>
<dbReference type="OrthoDB" id="9806665at2"/>
<reference evidence="2 3" key="1">
    <citation type="submission" date="2014-05" db="EMBL/GenBank/DDBJ databases">
        <authorList>
            <person name="Rizzardi K."/>
            <person name="Winiecka-Krusnell J."/>
            <person name="Ramliden M."/>
            <person name="Alm E."/>
            <person name="Andersson S."/>
            <person name="Byfors S."/>
        </authorList>
    </citation>
    <scope>NUCLEOTIDE SEQUENCE [LARGE SCALE GENOMIC DNA]</scope>
    <source>
        <strain evidence="2 3">LEGN</strain>
    </source>
</reference>
<keyword evidence="1" id="KW-1133">Transmembrane helix</keyword>
<feature type="transmembrane region" description="Helical" evidence="1">
    <location>
        <begin position="99"/>
        <end position="124"/>
    </location>
</feature>
<keyword evidence="1" id="KW-0812">Transmembrane</keyword>
<sequence length="191" mass="22350">MPGLFAVGYFLVSLFFTIMIFSLWFRIALRFFRISFVNPFSQLIYTVTNPLLKPFHLILKKEVHPKQKYDWAALGALIIIEFIKIICLSLLIYQTIIPFLFIFLYVLVDLIIQPCELLFFAILIRVIMSYVNPRWQHPLGDVLRIITEPLLRLGRIIIPDISGFDFSPFIIMVVLKVITLFLSASLPWRLL</sequence>
<dbReference type="EMBL" id="JNCF01000018">
    <property type="protein sequence ID" value="KGP63387.1"/>
    <property type="molecule type" value="Genomic_DNA"/>
</dbReference>
<dbReference type="AlphaFoldDB" id="A0A0A2SRP6"/>
<dbReference type="Pfam" id="PF02325">
    <property type="entry name" value="CCB3_YggT"/>
    <property type="match status" value="2"/>
</dbReference>
<keyword evidence="3" id="KW-1185">Reference proteome</keyword>
<feature type="transmembrane region" description="Helical" evidence="1">
    <location>
        <begin position="6"/>
        <end position="25"/>
    </location>
</feature>
<proteinExistence type="predicted"/>
<accession>A0A0A2SRP6</accession>
<dbReference type="GO" id="GO:0016020">
    <property type="term" value="C:membrane"/>
    <property type="evidence" value="ECO:0007669"/>
    <property type="project" value="InterPro"/>
</dbReference>
<name>A0A0A2SRP6_9GAMM</name>
<evidence type="ECO:0000313" key="2">
    <source>
        <dbReference type="EMBL" id="KGP63387.1"/>
    </source>
</evidence>
<feature type="transmembrane region" description="Helical" evidence="1">
    <location>
        <begin position="71"/>
        <end position="93"/>
    </location>
</feature>
<feature type="transmembrane region" description="Helical" evidence="1">
    <location>
        <begin position="169"/>
        <end position="188"/>
    </location>
</feature>
<dbReference type="InterPro" id="IPR003425">
    <property type="entry name" value="CCB3/YggT"/>
</dbReference>
<dbReference type="STRING" id="1498499.EP47_02230"/>
<protein>
    <recommendedName>
        <fullName evidence="4">YggT family protein</fullName>
    </recommendedName>
</protein>
<evidence type="ECO:0008006" key="4">
    <source>
        <dbReference type="Google" id="ProtNLM"/>
    </source>
</evidence>
<evidence type="ECO:0000256" key="1">
    <source>
        <dbReference type="SAM" id="Phobius"/>
    </source>
</evidence>
<organism evidence="2 3">
    <name type="scientific">Legionella norrlandica</name>
    <dbReference type="NCBI Taxonomy" id="1498499"/>
    <lineage>
        <taxon>Bacteria</taxon>
        <taxon>Pseudomonadati</taxon>
        <taxon>Pseudomonadota</taxon>
        <taxon>Gammaproteobacteria</taxon>
        <taxon>Legionellales</taxon>
        <taxon>Legionellaceae</taxon>
        <taxon>Legionella</taxon>
    </lineage>
</organism>
<comment type="caution">
    <text evidence="2">The sequence shown here is derived from an EMBL/GenBank/DDBJ whole genome shotgun (WGS) entry which is preliminary data.</text>
</comment>
<dbReference type="RefSeq" id="WP_035888956.1">
    <property type="nucleotide sequence ID" value="NZ_JNCF01000018.1"/>
</dbReference>
<evidence type="ECO:0000313" key="3">
    <source>
        <dbReference type="Proteomes" id="UP000054422"/>
    </source>
</evidence>
<keyword evidence="1" id="KW-0472">Membrane</keyword>